<dbReference type="Proteomes" id="UP000815677">
    <property type="component" value="Unassembled WGS sequence"/>
</dbReference>
<protein>
    <submittedName>
        <fullName evidence="1">Uncharacterized protein</fullName>
    </submittedName>
</protein>
<evidence type="ECO:0000313" key="2">
    <source>
        <dbReference type="Proteomes" id="UP000815677"/>
    </source>
</evidence>
<sequence length="246" mass="27575">MILPSPADAKASGIPSEFYADIKIPIRDQKDSPLPSPNGSILLPRYSQSRRPSANIRYTFKPLPSNCMLLAPPDVPTPDCQKPYHITVNMNCFTPTSYITSVRKQTWDGEEVGDFELGATRSGSPGTILLRGNEYTLPDVLTEVTNSSRSAIHFKTWRWEVKSIQRQRPLYLYWDDHHGGGVLTVYSSDDRNESNLLARFTPRTTLRRKGQPAEPPSLVVSPLGHDLFDDILLGALIIERLRTTPT</sequence>
<proteinExistence type="predicted"/>
<organism evidence="1 2">
    <name type="scientific">Mycena chlorophos</name>
    <name type="common">Agaric fungus</name>
    <name type="synonym">Agaricus chlorophos</name>
    <dbReference type="NCBI Taxonomy" id="658473"/>
    <lineage>
        <taxon>Eukaryota</taxon>
        <taxon>Fungi</taxon>
        <taxon>Dikarya</taxon>
        <taxon>Basidiomycota</taxon>
        <taxon>Agaricomycotina</taxon>
        <taxon>Agaricomycetes</taxon>
        <taxon>Agaricomycetidae</taxon>
        <taxon>Agaricales</taxon>
        <taxon>Marasmiineae</taxon>
        <taxon>Mycenaceae</taxon>
        <taxon>Mycena</taxon>
    </lineage>
</organism>
<evidence type="ECO:0000313" key="1">
    <source>
        <dbReference type="EMBL" id="GAT59002.1"/>
    </source>
</evidence>
<dbReference type="EMBL" id="DF849799">
    <property type="protein sequence ID" value="GAT59002.1"/>
    <property type="molecule type" value="Genomic_DNA"/>
</dbReference>
<reference evidence="1" key="1">
    <citation type="submission" date="2014-09" db="EMBL/GenBank/DDBJ databases">
        <title>Genome sequence of the luminous mushroom Mycena chlorophos for searching fungal bioluminescence genes.</title>
        <authorList>
            <person name="Tanaka Y."/>
            <person name="Kasuga D."/>
            <person name="Oba Y."/>
            <person name="Hase S."/>
            <person name="Sato K."/>
            <person name="Oba Y."/>
            <person name="Sakakibara Y."/>
        </authorList>
    </citation>
    <scope>NUCLEOTIDE SEQUENCE</scope>
</reference>
<accession>A0ABQ0M845</accession>
<gene>
    <name evidence="1" type="ORF">MCHLO_15366</name>
</gene>
<keyword evidence="2" id="KW-1185">Reference proteome</keyword>
<name>A0ABQ0M845_MYCCL</name>